<evidence type="ECO:0000256" key="5">
    <source>
        <dbReference type="SAM" id="Phobius"/>
    </source>
</evidence>
<feature type="transmembrane region" description="Helical" evidence="5">
    <location>
        <begin position="274"/>
        <end position="291"/>
    </location>
</feature>
<evidence type="ECO:0000256" key="2">
    <source>
        <dbReference type="ARBA" id="ARBA00022692"/>
    </source>
</evidence>
<sequence>MLLAIAAIIVGLVVLVWSADRFVEGASAAAVHGGMPPLLIGMLIIGFGTSAPELSVSALSSLQGNSGIALGNAWGSNITNIALIIGLVALISPISVHGQVVRRELPILLGITALAGWQVYDGDLSRVDGIVLLVVFALLLALSIRDGMRSRDDVVADEIRKQYLADTMPLGKAIMWLVLGLILLIVSSRLLVWGSVFIASDLGINDMIIGLTIVAIGTSLPELASSLAAIRKNEHDLALGNIIGSGLFNTLGVVGLAAVINPLVAPPEALTRDWALMAGLTVALLLMCIAWRGRPGRINRVEGAGLLTVFCGYTGLLVWTAMAAAA</sequence>
<dbReference type="GO" id="GO:0005886">
    <property type="term" value="C:plasma membrane"/>
    <property type="evidence" value="ECO:0007669"/>
    <property type="project" value="TreeGrafter"/>
</dbReference>
<keyword evidence="4 5" id="KW-0472">Membrane</keyword>
<keyword evidence="2 5" id="KW-0812">Transmembrane</keyword>
<evidence type="ECO:0000259" key="6">
    <source>
        <dbReference type="Pfam" id="PF01699"/>
    </source>
</evidence>
<reference evidence="9 10" key="1">
    <citation type="submission" date="2016-10" db="EMBL/GenBank/DDBJ databases">
        <authorList>
            <person name="de Groot N.N."/>
        </authorList>
    </citation>
    <scope>NUCLEOTIDE SEQUENCE [LARGE SCALE GENOMIC DNA]</scope>
    <source>
        <strain evidence="8 9">CGMCC 1.9095</strain>
        <strain evidence="7 10">DSM 22558</strain>
    </source>
</reference>
<dbReference type="PANTHER" id="PTHR10846">
    <property type="entry name" value="SODIUM/POTASSIUM/CALCIUM EXCHANGER"/>
    <property type="match status" value="1"/>
</dbReference>
<dbReference type="GO" id="GO:0005262">
    <property type="term" value="F:calcium channel activity"/>
    <property type="evidence" value="ECO:0007669"/>
    <property type="project" value="TreeGrafter"/>
</dbReference>
<evidence type="ECO:0000313" key="8">
    <source>
        <dbReference type="EMBL" id="SFM03684.1"/>
    </source>
</evidence>
<dbReference type="Proteomes" id="UP000186599">
    <property type="component" value="Unassembled WGS sequence"/>
</dbReference>
<dbReference type="RefSeq" id="WP_074779503.1">
    <property type="nucleotide sequence ID" value="NZ_FOGN01000003.1"/>
</dbReference>
<feature type="transmembrane region" description="Helical" evidence="5">
    <location>
        <begin position="38"/>
        <end position="62"/>
    </location>
</feature>
<feature type="transmembrane region" description="Helical" evidence="5">
    <location>
        <begin position="124"/>
        <end position="142"/>
    </location>
</feature>
<dbReference type="AlphaFoldDB" id="A0A1I4MK84"/>
<evidence type="ECO:0000313" key="10">
    <source>
        <dbReference type="Proteomes" id="UP000186904"/>
    </source>
</evidence>
<protein>
    <submittedName>
        <fullName evidence="8">Cation:H+ antiporter</fullName>
    </submittedName>
</protein>
<dbReference type="STRING" id="653930.SAMN05216589_2066"/>
<dbReference type="InterPro" id="IPR044880">
    <property type="entry name" value="NCX_ion-bd_dom_sf"/>
</dbReference>
<evidence type="ECO:0000256" key="1">
    <source>
        <dbReference type="ARBA" id="ARBA00004141"/>
    </source>
</evidence>
<dbReference type="EMBL" id="FOGN01000003">
    <property type="protein sequence ID" value="SES02850.1"/>
    <property type="molecule type" value="Genomic_DNA"/>
</dbReference>
<name>A0A1I4MK84_9GAMM</name>
<dbReference type="Gene3D" id="1.20.1420.30">
    <property type="entry name" value="NCX, central ion-binding region"/>
    <property type="match status" value="2"/>
</dbReference>
<dbReference type="OrthoDB" id="9794225at2"/>
<feature type="transmembrane region" description="Helical" evidence="5">
    <location>
        <begin position="74"/>
        <end position="96"/>
    </location>
</feature>
<dbReference type="Pfam" id="PF01699">
    <property type="entry name" value="Na_Ca_ex"/>
    <property type="match status" value="2"/>
</dbReference>
<keyword evidence="3 5" id="KW-1133">Transmembrane helix</keyword>
<dbReference type="GO" id="GO:0008273">
    <property type="term" value="F:calcium, potassium:sodium antiporter activity"/>
    <property type="evidence" value="ECO:0007669"/>
    <property type="project" value="TreeGrafter"/>
</dbReference>
<gene>
    <name evidence="8" type="ORF">SAMN04487855_2065</name>
    <name evidence="7" type="ORF">SAMN05216589_2066</name>
</gene>
<evidence type="ECO:0000313" key="7">
    <source>
        <dbReference type="EMBL" id="SES02850.1"/>
    </source>
</evidence>
<keyword evidence="9" id="KW-1185">Reference proteome</keyword>
<dbReference type="EMBL" id="FOUA01000003">
    <property type="protein sequence ID" value="SFM03684.1"/>
    <property type="molecule type" value="Genomic_DNA"/>
</dbReference>
<dbReference type="NCBIfam" id="TIGR00367">
    <property type="entry name" value="calcium/sodium antiporter"/>
    <property type="match status" value="1"/>
</dbReference>
<organism evidence="8 9">
    <name type="scientific">Halopseudomonas bauzanensis</name>
    <dbReference type="NCBI Taxonomy" id="653930"/>
    <lineage>
        <taxon>Bacteria</taxon>
        <taxon>Pseudomonadati</taxon>
        <taxon>Pseudomonadota</taxon>
        <taxon>Gammaproteobacteria</taxon>
        <taxon>Pseudomonadales</taxon>
        <taxon>Pseudomonadaceae</taxon>
        <taxon>Halopseudomonas</taxon>
    </lineage>
</organism>
<feature type="domain" description="Sodium/calcium exchanger membrane region" evidence="6">
    <location>
        <begin position="173"/>
        <end position="318"/>
    </location>
</feature>
<dbReference type="GO" id="GO:0006874">
    <property type="term" value="P:intracellular calcium ion homeostasis"/>
    <property type="evidence" value="ECO:0007669"/>
    <property type="project" value="TreeGrafter"/>
</dbReference>
<dbReference type="InterPro" id="IPR004481">
    <property type="entry name" value="K/Na/Ca-exchanger"/>
</dbReference>
<comment type="subcellular location">
    <subcellularLocation>
        <location evidence="1">Membrane</location>
        <topology evidence="1">Multi-pass membrane protein</topology>
    </subcellularLocation>
</comment>
<feature type="transmembrane region" description="Helical" evidence="5">
    <location>
        <begin position="208"/>
        <end position="230"/>
    </location>
</feature>
<proteinExistence type="predicted"/>
<accession>A0A1I4MK84</accession>
<feature type="transmembrane region" description="Helical" evidence="5">
    <location>
        <begin position="173"/>
        <end position="196"/>
    </location>
</feature>
<evidence type="ECO:0000256" key="3">
    <source>
        <dbReference type="ARBA" id="ARBA00022989"/>
    </source>
</evidence>
<evidence type="ECO:0000256" key="4">
    <source>
        <dbReference type="ARBA" id="ARBA00023136"/>
    </source>
</evidence>
<feature type="domain" description="Sodium/calcium exchanger membrane region" evidence="6">
    <location>
        <begin position="4"/>
        <end position="144"/>
    </location>
</feature>
<feature type="transmembrane region" description="Helical" evidence="5">
    <location>
        <begin position="242"/>
        <end position="262"/>
    </location>
</feature>
<dbReference type="Proteomes" id="UP000186904">
    <property type="component" value="Unassembled WGS sequence"/>
</dbReference>
<evidence type="ECO:0000313" key="9">
    <source>
        <dbReference type="Proteomes" id="UP000186599"/>
    </source>
</evidence>
<dbReference type="PANTHER" id="PTHR10846:SF8">
    <property type="entry name" value="INNER MEMBRANE PROTEIN YRBG"/>
    <property type="match status" value="1"/>
</dbReference>
<dbReference type="InterPro" id="IPR004837">
    <property type="entry name" value="NaCa_Exmemb"/>
</dbReference>
<feature type="transmembrane region" description="Helical" evidence="5">
    <location>
        <begin position="303"/>
        <end position="325"/>
    </location>
</feature>